<accession>A0A8C3JLA0</accession>
<dbReference type="Ensembl" id="ENSCPGT00000010656.1">
    <property type="protein sequence ID" value="ENSCPGP00000009706.1"/>
    <property type="gene ID" value="ENSCPGG00000006902.1"/>
</dbReference>
<dbReference type="InterPro" id="IPR004000">
    <property type="entry name" value="Actin"/>
</dbReference>
<reference evidence="1" key="2">
    <citation type="submission" date="2025-09" db="UniProtKB">
        <authorList>
            <consortium name="Ensembl"/>
        </authorList>
    </citation>
    <scope>IDENTIFICATION</scope>
</reference>
<dbReference type="Gene3D" id="3.30.420.40">
    <property type="match status" value="2"/>
</dbReference>
<protein>
    <submittedName>
        <fullName evidence="1">Uncharacterized protein</fullName>
    </submittedName>
</protein>
<evidence type="ECO:0000313" key="2">
    <source>
        <dbReference type="Proteomes" id="UP000694419"/>
    </source>
</evidence>
<dbReference type="Gene3D" id="3.90.640.10">
    <property type="entry name" value="Actin, Chain A, domain 4"/>
    <property type="match status" value="1"/>
</dbReference>
<dbReference type="SUPFAM" id="SSF53067">
    <property type="entry name" value="Actin-like ATPase domain"/>
    <property type="match status" value="1"/>
</dbReference>
<dbReference type="InterPro" id="IPR043129">
    <property type="entry name" value="ATPase_NBD"/>
</dbReference>
<sequence length="229" mass="25256">HSSTLLSLCAYSRVTSLAMEFGAGVPHVTPVCLGQTWRELPTTLGWLVASSPVTTCTACERQPNNPSLLKTLKKMPVIHLKKQCCCVSMDYEGDLHDLGYHPPEQFCCLELLFQPKDTEGDIALSGGSSMFPGFPERVCLELNTLFHDRVSPESHSSLGGGGLDGTLLMWTGVVVGGQGRSLHMMQESWLLHRSIHQERSTLFLDKTRRKIEPEPPLPSPWCLHAHPGL</sequence>
<reference evidence="1" key="1">
    <citation type="submission" date="2025-08" db="UniProtKB">
        <authorList>
            <consortium name="Ensembl"/>
        </authorList>
    </citation>
    <scope>IDENTIFICATION</scope>
</reference>
<dbReference type="Proteomes" id="UP000694419">
    <property type="component" value="Unplaced"/>
</dbReference>
<keyword evidence="2" id="KW-1185">Reference proteome</keyword>
<dbReference type="AlphaFoldDB" id="A0A8C3JLA0"/>
<name>A0A8C3JLA0_9CHAR</name>
<evidence type="ECO:0000313" key="1">
    <source>
        <dbReference type="Ensembl" id="ENSCPGP00000009706.1"/>
    </source>
</evidence>
<dbReference type="PANTHER" id="PTHR11937">
    <property type="entry name" value="ACTIN"/>
    <property type="match status" value="1"/>
</dbReference>
<proteinExistence type="predicted"/>
<organism evidence="1 2">
    <name type="scientific">Calidris pygmaea</name>
    <name type="common">Spoon-billed sandpiper</name>
    <dbReference type="NCBI Taxonomy" id="425635"/>
    <lineage>
        <taxon>Eukaryota</taxon>
        <taxon>Metazoa</taxon>
        <taxon>Chordata</taxon>
        <taxon>Craniata</taxon>
        <taxon>Vertebrata</taxon>
        <taxon>Euteleostomi</taxon>
        <taxon>Archelosauria</taxon>
        <taxon>Archosauria</taxon>
        <taxon>Dinosauria</taxon>
        <taxon>Saurischia</taxon>
        <taxon>Theropoda</taxon>
        <taxon>Coelurosauria</taxon>
        <taxon>Aves</taxon>
        <taxon>Neognathae</taxon>
        <taxon>Neoaves</taxon>
        <taxon>Charadriiformes</taxon>
        <taxon>Scolopacidae</taxon>
        <taxon>Calidris</taxon>
    </lineage>
</organism>